<proteinExistence type="predicted"/>
<dbReference type="OrthoDB" id="7619731at2"/>
<comment type="caution">
    <text evidence="1">The sequence shown here is derived from an EMBL/GenBank/DDBJ whole genome shotgun (WGS) entry which is preliminary data.</text>
</comment>
<accession>A0A0R2FWK5</accession>
<gene>
    <name evidence="1" type="ORF">IV38_GL000208</name>
    <name evidence="2" type="ORF">IV40_GL000461</name>
</gene>
<dbReference type="EMBL" id="JQAZ01000001">
    <property type="protein sequence ID" value="KRN34146.1"/>
    <property type="molecule type" value="Genomic_DNA"/>
</dbReference>
<dbReference type="Proteomes" id="UP000051645">
    <property type="component" value="Unassembled WGS sequence"/>
</dbReference>
<dbReference type="PATRIC" id="fig|81857.3.peg.214"/>
<dbReference type="InterPro" id="IPR021247">
    <property type="entry name" value="DUF2785"/>
</dbReference>
<evidence type="ECO:0000313" key="3">
    <source>
        <dbReference type="Proteomes" id="UP000051645"/>
    </source>
</evidence>
<dbReference type="Proteomes" id="UP000051751">
    <property type="component" value="Unassembled WGS sequence"/>
</dbReference>
<sequence>MVVDQVAQTRQQLKKIQQQFMAGESFHELPERLNQLAKQVTYAADKTPVVLPRDTQTALARVKQIDDELKQSDEPQISNDDLQFLLAHLGVTNARLRDRGVYFLFNDLIRLTAFTPEQEEWLVMQLISPAYMFDHILEPHNNAVFKRSFAVMLLAGLLYADRHYYHVLSSAEINAVILAMATYMLLEQDGRGYIDHKGWAHSYTHIGNVLDELFQSTVLNRANKLFLLAAFYTGYRQMNDPLIYGEPQRLAMAVANLTNLNTLYTDYLLLILQDWQKEIAQLQPEQNIAFWNRWYNRDRLLQSMLVRGDQPQKIQDYLGKIIDMY</sequence>
<evidence type="ECO:0000313" key="2">
    <source>
        <dbReference type="EMBL" id="KRN34146.1"/>
    </source>
</evidence>
<dbReference type="STRING" id="81857.IV38_GL000208"/>
<evidence type="ECO:0008006" key="5">
    <source>
        <dbReference type="Google" id="ProtNLM"/>
    </source>
</evidence>
<reference evidence="3 4" key="1">
    <citation type="journal article" date="2015" name="Genome Announc.">
        <title>Expanding the biotechnology potential of lactobacilli through comparative genomics of 213 strains and associated genera.</title>
        <authorList>
            <person name="Sun Z."/>
            <person name="Harris H.M."/>
            <person name="McCann A."/>
            <person name="Guo C."/>
            <person name="Argimon S."/>
            <person name="Zhang W."/>
            <person name="Yang X."/>
            <person name="Jeffery I.B."/>
            <person name="Cooney J.C."/>
            <person name="Kagawa T.F."/>
            <person name="Liu W."/>
            <person name="Song Y."/>
            <person name="Salvetti E."/>
            <person name="Wrobel A."/>
            <person name="Rasinkangas P."/>
            <person name="Parkhill J."/>
            <person name="Rea M.C."/>
            <person name="O'Sullivan O."/>
            <person name="Ritari J."/>
            <person name="Douillard F.P."/>
            <person name="Paul Ross R."/>
            <person name="Yang R."/>
            <person name="Briner A.E."/>
            <person name="Felis G.E."/>
            <person name="de Vos W.M."/>
            <person name="Barrangou R."/>
            <person name="Klaenhammer T.R."/>
            <person name="Caufield P.W."/>
            <person name="Cui Y."/>
            <person name="Zhang H."/>
            <person name="O'Toole P.W."/>
        </authorList>
    </citation>
    <scope>NUCLEOTIDE SEQUENCE [LARGE SCALE GENOMIC DNA]</scope>
    <source>
        <strain evidence="1 4">ATCC BAA-66</strain>
        <strain evidence="2 3">DSM 13344</strain>
    </source>
</reference>
<protein>
    <recommendedName>
        <fullName evidence="5">DUF2785 domain-containing protein</fullName>
    </recommendedName>
</protein>
<name>A0A0R2FWK5_9LACO</name>
<evidence type="ECO:0000313" key="4">
    <source>
        <dbReference type="Proteomes" id="UP000051751"/>
    </source>
</evidence>
<organism evidence="1 4">
    <name type="scientific">Lactobacillus selangorensis</name>
    <dbReference type="NCBI Taxonomy" id="81857"/>
    <lineage>
        <taxon>Bacteria</taxon>
        <taxon>Bacillati</taxon>
        <taxon>Bacillota</taxon>
        <taxon>Bacilli</taxon>
        <taxon>Lactobacillales</taxon>
        <taxon>Lactobacillaceae</taxon>
        <taxon>Lactobacillus</taxon>
    </lineage>
</organism>
<dbReference type="EMBL" id="JQAT01000001">
    <property type="protein sequence ID" value="KRN29325.1"/>
    <property type="molecule type" value="Genomic_DNA"/>
</dbReference>
<evidence type="ECO:0000313" key="1">
    <source>
        <dbReference type="EMBL" id="KRN29325.1"/>
    </source>
</evidence>
<dbReference type="Pfam" id="PF10978">
    <property type="entry name" value="DUF2785"/>
    <property type="match status" value="1"/>
</dbReference>
<dbReference type="AlphaFoldDB" id="A0A0R2FWK5"/>
<keyword evidence="3" id="KW-1185">Reference proteome</keyword>